<dbReference type="PANTHER" id="PTHR11564:SF5">
    <property type="entry name" value="SIGNAL RECOGNITION PARTICLE SUBUNIT SRP54"/>
    <property type="match status" value="1"/>
</dbReference>
<protein>
    <recommendedName>
        <fullName evidence="4">SRP54-type proteins GTP-binding domain-containing protein</fullName>
    </recommendedName>
</protein>
<accession>A0A9J6HAD4</accession>
<dbReference type="GO" id="GO:0006616">
    <property type="term" value="P:SRP-dependent cotranslational protein targeting to membrane, translocation"/>
    <property type="evidence" value="ECO:0007669"/>
    <property type="project" value="TreeGrafter"/>
</dbReference>
<keyword evidence="1" id="KW-0547">Nucleotide-binding</keyword>
<name>A0A9J6HAD4_HAELO</name>
<feature type="region of interest" description="Disordered" evidence="3">
    <location>
        <begin position="17"/>
        <end position="43"/>
    </location>
</feature>
<evidence type="ECO:0000259" key="4">
    <source>
        <dbReference type="Pfam" id="PF00448"/>
    </source>
</evidence>
<dbReference type="VEuPathDB" id="VectorBase:HLOH_055076"/>
<reference evidence="5 6" key="1">
    <citation type="journal article" date="2020" name="Cell">
        <title>Large-Scale Comparative Analyses of Tick Genomes Elucidate Their Genetic Diversity and Vector Capacities.</title>
        <authorList>
            <consortium name="Tick Genome and Microbiome Consortium (TIGMIC)"/>
            <person name="Jia N."/>
            <person name="Wang J."/>
            <person name="Shi W."/>
            <person name="Du L."/>
            <person name="Sun Y."/>
            <person name="Zhan W."/>
            <person name="Jiang J.F."/>
            <person name="Wang Q."/>
            <person name="Zhang B."/>
            <person name="Ji P."/>
            <person name="Bell-Sakyi L."/>
            <person name="Cui X.M."/>
            <person name="Yuan T.T."/>
            <person name="Jiang B.G."/>
            <person name="Yang W.F."/>
            <person name="Lam T.T."/>
            <person name="Chang Q.C."/>
            <person name="Ding S.J."/>
            <person name="Wang X.J."/>
            <person name="Zhu J.G."/>
            <person name="Ruan X.D."/>
            <person name="Zhao L."/>
            <person name="Wei J.T."/>
            <person name="Ye R.Z."/>
            <person name="Que T.C."/>
            <person name="Du C.H."/>
            <person name="Zhou Y.H."/>
            <person name="Cheng J.X."/>
            <person name="Dai P.F."/>
            <person name="Guo W.B."/>
            <person name="Han X.H."/>
            <person name="Huang E.J."/>
            <person name="Li L.F."/>
            <person name="Wei W."/>
            <person name="Gao Y.C."/>
            <person name="Liu J.Z."/>
            <person name="Shao H.Z."/>
            <person name="Wang X."/>
            <person name="Wang C.C."/>
            <person name="Yang T.C."/>
            <person name="Huo Q.B."/>
            <person name="Li W."/>
            <person name="Chen H.Y."/>
            <person name="Chen S.E."/>
            <person name="Zhou L.G."/>
            <person name="Ni X.B."/>
            <person name="Tian J.H."/>
            <person name="Sheng Y."/>
            <person name="Liu T."/>
            <person name="Pan Y.S."/>
            <person name="Xia L.Y."/>
            <person name="Li J."/>
            <person name="Zhao F."/>
            <person name="Cao W.C."/>
        </authorList>
    </citation>
    <scope>NUCLEOTIDE SEQUENCE [LARGE SCALE GENOMIC DNA]</scope>
    <source>
        <strain evidence="5">HaeL-2018</strain>
    </source>
</reference>
<proteinExistence type="predicted"/>
<evidence type="ECO:0000313" key="6">
    <source>
        <dbReference type="Proteomes" id="UP000821853"/>
    </source>
</evidence>
<dbReference type="Proteomes" id="UP000821853">
    <property type="component" value="Unassembled WGS sequence"/>
</dbReference>
<gene>
    <name evidence="5" type="ORF">HPB48_026671</name>
</gene>
<dbReference type="PANTHER" id="PTHR11564">
    <property type="entry name" value="SIGNAL RECOGNITION PARTICLE 54K PROTEIN SRP54"/>
    <property type="match status" value="1"/>
</dbReference>
<dbReference type="Pfam" id="PF00448">
    <property type="entry name" value="SRP54"/>
    <property type="match status" value="1"/>
</dbReference>
<dbReference type="InterPro" id="IPR022941">
    <property type="entry name" value="SRP54"/>
</dbReference>
<feature type="region of interest" description="Disordered" evidence="3">
    <location>
        <begin position="229"/>
        <end position="258"/>
    </location>
</feature>
<dbReference type="EMBL" id="JABSTR010002890">
    <property type="protein sequence ID" value="KAH9384659.1"/>
    <property type="molecule type" value="Genomic_DNA"/>
</dbReference>
<dbReference type="GO" id="GO:0008312">
    <property type="term" value="F:7S RNA binding"/>
    <property type="evidence" value="ECO:0007669"/>
    <property type="project" value="TreeGrafter"/>
</dbReference>
<dbReference type="GO" id="GO:0005829">
    <property type="term" value="C:cytosol"/>
    <property type="evidence" value="ECO:0007669"/>
    <property type="project" value="TreeGrafter"/>
</dbReference>
<feature type="compositionally biased region" description="Polar residues" evidence="3">
    <location>
        <begin position="245"/>
        <end position="258"/>
    </location>
</feature>
<evidence type="ECO:0000256" key="2">
    <source>
        <dbReference type="ARBA" id="ARBA00023134"/>
    </source>
</evidence>
<sequence length="258" mass="29024">MTKNVLLNTSHIPPRASTRRTAVADNRAVQPEHSPPQCFQPDELANPYERLAPAPHICGVRNPEAERIHTAGRLSGPGMADLLNTQAGSNSHPRASRVGAVTQPPASFARRRHYERRRRGWPYHYLKRAGRHAWWWCGHLPGGRLDQLKQNATKARIPFYGSYTEVDPVVIAQEGVDKFKGEGFEIIVVDTSGRHKQEDSLFEEMLQVSNATVRRPGTITLYHKSSLSTSNQLKGHSDFQKQHKGNGQQRNETAAQRF</sequence>
<keyword evidence="2" id="KW-0342">GTP-binding</keyword>
<evidence type="ECO:0000313" key="5">
    <source>
        <dbReference type="EMBL" id="KAH9384659.1"/>
    </source>
</evidence>
<evidence type="ECO:0000256" key="3">
    <source>
        <dbReference type="SAM" id="MobiDB-lite"/>
    </source>
</evidence>
<dbReference type="GO" id="GO:0005786">
    <property type="term" value="C:signal recognition particle, endoplasmic reticulum targeting"/>
    <property type="evidence" value="ECO:0007669"/>
    <property type="project" value="TreeGrafter"/>
</dbReference>
<dbReference type="AlphaFoldDB" id="A0A9J6HAD4"/>
<dbReference type="GO" id="GO:0003924">
    <property type="term" value="F:GTPase activity"/>
    <property type="evidence" value="ECO:0007669"/>
    <property type="project" value="InterPro"/>
</dbReference>
<dbReference type="GO" id="GO:0005525">
    <property type="term" value="F:GTP binding"/>
    <property type="evidence" value="ECO:0007669"/>
    <property type="project" value="UniProtKB-KW"/>
</dbReference>
<keyword evidence="6" id="KW-1185">Reference proteome</keyword>
<dbReference type="InterPro" id="IPR000897">
    <property type="entry name" value="SRP54_GTPase_dom"/>
</dbReference>
<dbReference type="InterPro" id="IPR027417">
    <property type="entry name" value="P-loop_NTPase"/>
</dbReference>
<evidence type="ECO:0000256" key="1">
    <source>
        <dbReference type="ARBA" id="ARBA00022741"/>
    </source>
</evidence>
<comment type="caution">
    <text evidence="5">The sequence shown here is derived from an EMBL/GenBank/DDBJ whole genome shotgun (WGS) entry which is preliminary data.</text>
</comment>
<dbReference type="Gene3D" id="3.40.50.300">
    <property type="entry name" value="P-loop containing nucleotide triphosphate hydrolases"/>
    <property type="match status" value="1"/>
</dbReference>
<dbReference type="OrthoDB" id="10250817at2759"/>
<organism evidence="5 6">
    <name type="scientific">Haemaphysalis longicornis</name>
    <name type="common">Bush tick</name>
    <dbReference type="NCBI Taxonomy" id="44386"/>
    <lineage>
        <taxon>Eukaryota</taxon>
        <taxon>Metazoa</taxon>
        <taxon>Ecdysozoa</taxon>
        <taxon>Arthropoda</taxon>
        <taxon>Chelicerata</taxon>
        <taxon>Arachnida</taxon>
        <taxon>Acari</taxon>
        <taxon>Parasitiformes</taxon>
        <taxon>Ixodida</taxon>
        <taxon>Ixodoidea</taxon>
        <taxon>Ixodidae</taxon>
        <taxon>Haemaphysalinae</taxon>
        <taxon>Haemaphysalis</taxon>
    </lineage>
</organism>
<feature type="domain" description="SRP54-type proteins GTP-binding" evidence="4">
    <location>
        <begin position="145"/>
        <end position="241"/>
    </location>
</feature>
<dbReference type="GO" id="GO:0030942">
    <property type="term" value="F:endoplasmic reticulum signal peptide binding"/>
    <property type="evidence" value="ECO:0007669"/>
    <property type="project" value="TreeGrafter"/>
</dbReference>